<dbReference type="AlphaFoldDB" id="A0A8J2K231"/>
<protein>
    <submittedName>
        <fullName evidence="2">Uncharacterized protein</fullName>
    </submittedName>
</protein>
<feature type="region of interest" description="Disordered" evidence="1">
    <location>
        <begin position="1"/>
        <end position="20"/>
    </location>
</feature>
<sequence>PGYHRNNKHIDAPGLHHGKKPIEAQGFHRSKIPIVAPGLHRSKIPNVASGLYHNKKINEAPGLQHNENIIEAPTFHLNEKPVEVTGLDYIEKCNKSVVLNDRKNRHQASTQLKTRKHGVSSGGLSNYYKGSQLWLKPREMSGLVWPPKHGAK</sequence>
<evidence type="ECO:0000313" key="3">
    <source>
        <dbReference type="Proteomes" id="UP000708208"/>
    </source>
</evidence>
<feature type="non-terminal residue" evidence="2">
    <location>
        <position position="1"/>
    </location>
</feature>
<organism evidence="2 3">
    <name type="scientific">Allacma fusca</name>
    <dbReference type="NCBI Taxonomy" id="39272"/>
    <lineage>
        <taxon>Eukaryota</taxon>
        <taxon>Metazoa</taxon>
        <taxon>Ecdysozoa</taxon>
        <taxon>Arthropoda</taxon>
        <taxon>Hexapoda</taxon>
        <taxon>Collembola</taxon>
        <taxon>Symphypleona</taxon>
        <taxon>Sminthuridae</taxon>
        <taxon>Allacma</taxon>
    </lineage>
</organism>
<evidence type="ECO:0000313" key="2">
    <source>
        <dbReference type="EMBL" id="CAG7731385.1"/>
    </source>
</evidence>
<name>A0A8J2K231_9HEXA</name>
<accession>A0A8J2K231</accession>
<comment type="caution">
    <text evidence="2">The sequence shown here is derived from an EMBL/GenBank/DDBJ whole genome shotgun (WGS) entry which is preliminary data.</text>
</comment>
<gene>
    <name evidence="2" type="ORF">AFUS01_LOCUS19980</name>
</gene>
<dbReference type="Proteomes" id="UP000708208">
    <property type="component" value="Unassembled WGS sequence"/>
</dbReference>
<reference evidence="2" key="1">
    <citation type="submission" date="2021-06" db="EMBL/GenBank/DDBJ databases">
        <authorList>
            <person name="Hodson N. C."/>
            <person name="Mongue J. A."/>
            <person name="Jaron S. K."/>
        </authorList>
    </citation>
    <scope>NUCLEOTIDE SEQUENCE</scope>
</reference>
<proteinExistence type="predicted"/>
<dbReference type="EMBL" id="CAJVCH010211541">
    <property type="protein sequence ID" value="CAG7731385.1"/>
    <property type="molecule type" value="Genomic_DNA"/>
</dbReference>
<evidence type="ECO:0000256" key="1">
    <source>
        <dbReference type="SAM" id="MobiDB-lite"/>
    </source>
</evidence>
<keyword evidence="3" id="KW-1185">Reference proteome</keyword>